<gene>
    <name evidence="1" type="ORF">METZ01_LOCUS68391</name>
</gene>
<dbReference type="AlphaFoldDB" id="A0A381TL95"/>
<sequence length="194" mass="21897">MFSRREALRVFGAAAALPLFDPGRLHHPLAQVPSGQAWQPRFLDVNQVETVASIAECIIPRTDTPGARDAGVHEYVDFALERAEATVQQRFTDGLTWFTAHVATLRRRTFTELRRDEQTRLLTELSESTSSQGPAFFVQMKELTIEGYYRSEAGMFQELKFAGNTFLSEFQGCSHEEHLSWQPAEANSTAERDS</sequence>
<dbReference type="EMBL" id="UINC01004600">
    <property type="protein sequence ID" value="SVA15537.1"/>
    <property type="molecule type" value="Genomic_DNA"/>
</dbReference>
<reference evidence="1" key="1">
    <citation type="submission" date="2018-05" db="EMBL/GenBank/DDBJ databases">
        <authorList>
            <person name="Lanie J.A."/>
            <person name="Ng W.-L."/>
            <person name="Kazmierczak K.M."/>
            <person name="Andrzejewski T.M."/>
            <person name="Davidsen T.M."/>
            <person name="Wayne K.J."/>
            <person name="Tettelin H."/>
            <person name="Glass J.I."/>
            <person name="Rusch D."/>
            <person name="Podicherti R."/>
            <person name="Tsui H.-C.T."/>
            <person name="Winkler M.E."/>
        </authorList>
    </citation>
    <scope>NUCLEOTIDE SEQUENCE</scope>
</reference>
<protein>
    <recommendedName>
        <fullName evidence="2">Gluconate 2-dehydrogenase subunit 3 family protein</fullName>
    </recommendedName>
</protein>
<dbReference type="Pfam" id="PF13618">
    <property type="entry name" value="Gluconate_2-dh3"/>
    <property type="match status" value="1"/>
</dbReference>
<accession>A0A381TL95</accession>
<organism evidence="1">
    <name type="scientific">marine metagenome</name>
    <dbReference type="NCBI Taxonomy" id="408172"/>
    <lineage>
        <taxon>unclassified sequences</taxon>
        <taxon>metagenomes</taxon>
        <taxon>ecological metagenomes</taxon>
    </lineage>
</organism>
<proteinExistence type="predicted"/>
<dbReference type="InterPro" id="IPR027056">
    <property type="entry name" value="Gluconate_2DH_su3"/>
</dbReference>
<evidence type="ECO:0000313" key="1">
    <source>
        <dbReference type="EMBL" id="SVA15537.1"/>
    </source>
</evidence>
<evidence type="ECO:0008006" key="2">
    <source>
        <dbReference type="Google" id="ProtNLM"/>
    </source>
</evidence>
<name>A0A381TL95_9ZZZZ</name>